<dbReference type="Proteomes" id="UP000321523">
    <property type="component" value="Unassembled WGS sequence"/>
</dbReference>
<dbReference type="EMBL" id="BJYZ01000034">
    <property type="protein sequence ID" value="GEO42029.1"/>
    <property type="molecule type" value="Genomic_DNA"/>
</dbReference>
<protein>
    <submittedName>
        <fullName evidence="1">Uncharacterized protein</fullName>
    </submittedName>
</protein>
<keyword evidence="2" id="KW-1185">Reference proteome</keyword>
<organism evidence="1 2">
    <name type="scientific">Skermanella aerolata</name>
    <dbReference type="NCBI Taxonomy" id="393310"/>
    <lineage>
        <taxon>Bacteria</taxon>
        <taxon>Pseudomonadati</taxon>
        <taxon>Pseudomonadota</taxon>
        <taxon>Alphaproteobacteria</taxon>
        <taxon>Rhodospirillales</taxon>
        <taxon>Azospirillaceae</taxon>
        <taxon>Skermanella</taxon>
    </lineage>
</organism>
<dbReference type="AlphaFoldDB" id="A0A512E021"/>
<dbReference type="RefSeq" id="WP_044434697.1">
    <property type="nucleotide sequence ID" value="NZ_BJYZ01000034.1"/>
</dbReference>
<comment type="caution">
    <text evidence="1">The sequence shown here is derived from an EMBL/GenBank/DDBJ whole genome shotgun (WGS) entry which is preliminary data.</text>
</comment>
<evidence type="ECO:0000313" key="1">
    <source>
        <dbReference type="EMBL" id="GEO42029.1"/>
    </source>
</evidence>
<proteinExistence type="predicted"/>
<name>A0A512E021_9PROT</name>
<evidence type="ECO:0000313" key="2">
    <source>
        <dbReference type="Proteomes" id="UP000321523"/>
    </source>
</evidence>
<sequence length="83" mass="8837">MSGEADTGGAPDALTGSMTGTRIGPYLLLRDQSGLRHLARINSVSLVSEIDEIGDETMLIISSRPIRLSASLDEVLDWLGVQP</sequence>
<gene>
    <name evidence="1" type="ORF">SAE02_61770</name>
</gene>
<reference evidence="1 2" key="1">
    <citation type="submission" date="2019-07" db="EMBL/GenBank/DDBJ databases">
        <title>Whole genome shotgun sequence of Skermanella aerolata NBRC 106429.</title>
        <authorList>
            <person name="Hosoyama A."/>
            <person name="Uohara A."/>
            <person name="Ohji S."/>
            <person name="Ichikawa N."/>
        </authorList>
    </citation>
    <scope>NUCLEOTIDE SEQUENCE [LARGE SCALE GENOMIC DNA]</scope>
    <source>
        <strain evidence="1 2">NBRC 106429</strain>
    </source>
</reference>
<accession>A0A512E021</accession>